<evidence type="ECO:0000313" key="7">
    <source>
        <dbReference type="EMBL" id="KAK7028842.1"/>
    </source>
</evidence>
<name>A0AAW0BRZ5_9AGAR</name>
<keyword evidence="8" id="KW-1185">Reference proteome</keyword>
<feature type="domain" description="Helicase ATP-binding" evidence="6">
    <location>
        <begin position="1"/>
        <end position="162"/>
    </location>
</feature>
<reference evidence="7 8" key="1">
    <citation type="submission" date="2024-01" db="EMBL/GenBank/DDBJ databases">
        <title>A draft genome for a cacao thread blight-causing isolate of Paramarasmius palmivorus.</title>
        <authorList>
            <person name="Baruah I.K."/>
            <person name="Bukari Y."/>
            <person name="Amoako-Attah I."/>
            <person name="Meinhardt L.W."/>
            <person name="Bailey B.A."/>
            <person name="Cohen S.P."/>
        </authorList>
    </citation>
    <scope>NUCLEOTIDE SEQUENCE [LARGE SCALE GENOMIC DNA]</scope>
    <source>
        <strain evidence="7 8">GH-12</strain>
    </source>
</reference>
<dbReference type="GO" id="GO:0005524">
    <property type="term" value="F:ATP binding"/>
    <property type="evidence" value="ECO:0007669"/>
    <property type="project" value="InterPro"/>
</dbReference>
<dbReference type="GO" id="GO:0043138">
    <property type="term" value="F:3'-5' DNA helicase activity"/>
    <property type="evidence" value="ECO:0007669"/>
    <property type="project" value="UniProtKB-EC"/>
</dbReference>
<dbReference type="GO" id="GO:0005694">
    <property type="term" value="C:chromosome"/>
    <property type="evidence" value="ECO:0007669"/>
    <property type="project" value="TreeGrafter"/>
</dbReference>
<dbReference type="InterPro" id="IPR014001">
    <property type="entry name" value="Helicase_ATP-bd"/>
</dbReference>
<dbReference type="Proteomes" id="UP001383192">
    <property type="component" value="Unassembled WGS sequence"/>
</dbReference>
<dbReference type="PANTHER" id="PTHR13710">
    <property type="entry name" value="DNA HELICASE RECQ FAMILY MEMBER"/>
    <property type="match status" value="1"/>
</dbReference>
<gene>
    <name evidence="7" type="ORF">VNI00_014855</name>
</gene>
<dbReference type="InterPro" id="IPR011545">
    <property type="entry name" value="DEAD/DEAH_box_helicase_dom"/>
</dbReference>
<comment type="catalytic activity">
    <reaction evidence="4">
        <text>Couples ATP hydrolysis with the unwinding of duplex DNA by translocating in the 3'-5' direction.</text>
        <dbReference type="EC" id="5.6.2.4"/>
    </reaction>
</comment>
<accession>A0AAW0BRZ5</accession>
<dbReference type="AlphaFoldDB" id="A0AAW0BRZ5"/>
<dbReference type="PROSITE" id="PS51192">
    <property type="entry name" value="HELICASE_ATP_BIND_1"/>
    <property type="match status" value="1"/>
</dbReference>
<dbReference type="InterPro" id="IPR027417">
    <property type="entry name" value="P-loop_NTPase"/>
</dbReference>
<proteinExistence type="inferred from homology"/>
<dbReference type="GO" id="GO:0009378">
    <property type="term" value="F:four-way junction helicase activity"/>
    <property type="evidence" value="ECO:0007669"/>
    <property type="project" value="TreeGrafter"/>
</dbReference>
<evidence type="ECO:0000256" key="2">
    <source>
        <dbReference type="ARBA" id="ARBA00023125"/>
    </source>
</evidence>
<dbReference type="GO" id="GO:0005737">
    <property type="term" value="C:cytoplasm"/>
    <property type="evidence" value="ECO:0007669"/>
    <property type="project" value="TreeGrafter"/>
</dbReference>
<dbReference type="PANTHER" id="PTHR13710:SF105">
    <property type="entry name" value="ATP-DEPENDENT DNA HELICASE Q1"/>
    <property type="match status" value="1"/>
</dbReference>
<dbReference type="Pfam" id="PF00270">
    <property type="entry name" value="DEAD"/>
    <property type="match status" value="1"/>
</dbReference>
<dbReference type="EMBL" id="JAYKXP010000088">
    <property type="protein sequence ID" value="KAK7028842.1"/>
    <property type="molecule type" value="Genomic_DNA"/>
</dbReference>
<evidence type="ECO:0000256" key="1">
    <source>
        <dbReference type="ARBA" id="ARBA00005446"/>
    </source>
</evidence>
<keyword evidence="3" id="KW-0413">Isomerase</keyword>
<evidence type="ECO:0000259" key="6">
    <source>
        <dbReference type="PROSITE" id="PS51192"/>
    </source>
</evidence>
<dbReference type="GO" id="GO:0006310">
    <property type="term" value="P:DNA recombination"/>
    <property type="evidence" value="ECO:0007669"/>
    <property type="project" value="TreeGrafter"/>
</dbReference>
<protein>
    <recommendedName>
        <fullName evidence="5">DNA 3'-5' helicase</fullName>
        <ecNumber evidence="5">5.6.2.4</ecNumber>
    </recommendedName>
</protein>
<dbReference type="GO" id="GO:0003677">
    <property type="term" value="F:DNA binding"/>
    <property type="evidence" value="ECO:0007669"/>
    <property type="project" value="UniProtKB-KW"/>
</dbReference>
<dbReference type="SUPFAM" id="SSF52540">
    <property type="entry name" value="P-loop containing nucleoside triphosphate hydrolases"/>
    <property type="match status" value="1"/>
</dbReference>
<dbReference type="GO" id="GO:0006281">
    <property type="term" value="P:DNA repair"/>
    <property type="evidence" value="ECO:0007669"/>
    <property type="project" value="TreeGrafter"/>
</dbReference>
<evidence type="ECO:0000256" key="5">
    <source>
        <dbReference type="ARBA" id="ARBA00034808"/>
    </source>
</evidence>
<comment type="caution">
    <text evidence="7">The sequence shown here is derived from an EMBL/GenBank/DDBJ whole genome shotgun (WGS) entry which is preliminary data.</text>
</comment>
<evidence type="ECO:0000313" key="8">
    <source>
        <dbReference type="Proteomes" id="UP001383192"/>
    </source>
</evidence>
<dbReference type="Gene3D" id="3.40.50.300">
    <property type="entry name" value="P-loop containing nucleotide triphosphate hydrolases"/>
    <property type="match status" value="1"/>
</dbReference>
<evidence type="ECO:0000256" key="4">
    <source>
        <dbReference type="ARBA" id="ARBA00034617"/>
    </source>
</evidence>
<organism evidence="7 8">
    <name type="scientific">Paramarasmius palmivorus</name>
    <dbReference type="NCBI Taxonomy" id="297713"/>
    <lineage>
        <taxon>Eukaryota</taxon>
        <taxon>Fungi</taxon>
        <taxon>Dikarya</taxon>
        <taxon>Basidiomycota</taxon>
        <taxon>Agaricomycotina</taxon>
        <taxon>Agaricomycetes</taxon>
        <taxon>Agaricomycetidae</taxon>
        <taxon>Agaricales</taxon>
        <taxon>Marasmiineae</taxon>
        <taxon>Marasmiaceae</taxon>
        <taxon>Paramarasmius</taxon>
    </lineage>
</organism>
<dbReference type="EC" id="5.6.2.4" evidence="5"/>
<evidence type="ECO:0000256" key="3">
    <source>
        <dbReference type="ARBA" id="ARBA00023235"/>
    </source>
</evidence>
<sequence length="258" mass="28570">MGGGKTLTFYLPLFYHWAVRSSSKANDKVFPAVSPLNALMDAQMKELGEKGIPAVAMHSKGLTEEDLFEYRMIFVSPEKALDNRFHEHVLKSKAFKNNWVEVVIDEARCISKWGGDFRPEYSTLGQLFARIPGNVPTLIATATMPVDIITDIQRKVGLPEDIPHIAVSNCKGNVSLCVRCNMPRQPMATSSRSFPKEAEEIQDFLHENCPASLSSTSFEFYHRYLDEKRKKVVQEGLSGGGHHGVAVTGALGMKDPGG</sequence>
<keyword evidence="2" id="KW-0238">DNA-binding</keyword>
<comment type="similarity">
    <text evidence="1">Belongs to the helicase family. RecQ subfamily.</text>
</comment>